<dbReference type="Gene3D" id="3.40.50.720">
    <property type="entry name" value="NAD(P)-binding Rossmann-like Domain"/>
    <property type="match status" value="1"/>
</dbReference>
<protein>
    <submittedName>
        <fullName evidence="3">Uncharacterized protein YbjT (DUF2867 family)</fullName>
    </submittedName>
</protein>
<dbReference type="PANTHER" id="PTHR42748">
    <property type="entry name" value="NITROGEN METABOLITE REPRESSION PROTEIN NMRA FAMILY MEMBER"/>
    <property type="match status" value="1"/>
</dbReference>
<dbReference type="PANTHER" id="PTHR42748:SF3">
    <property type="entry name" value="BLL4366 PROTEIN"/>
    <property type="match status" value="1"/>
</dbReference>
<dbReference type="InterPro" id="IPR016040">
    <property type="entry name" value="NAD(P)-bd_dom"/>
</dbReference>
<keyword evidence="1" id="KW-0521">NADP</keyword>
<organism evidence="3 4">
    <name type="scientific">Kutzneria buriramensis</name>
    <dbReference type="NCBI Taxonomy" id="1045776"/>
    <lineage>
        <taxon>Bacteria</taxon>
        <taxon>Bacillati</taxon>
        <taxon>Actinomycetota</taxon>
        <taxon>Actinomycetes</taxon>
        <taxon>Pseudonocardiales</taxon>
        <taxon>Pseudonocardiaceae</taxon>
        <taxon>Kutzneria</taxon>
    </lineage>
</organism>
<evidence type="ECO:0000313" key="3">
    <source>
        <dbReference type="EMBL" id="REH44532.1"/>
    </source>
</evidence>
<accession>A0A3E0HFF1</accession>
<dbReference type="RefSeq" id="WP_116176493.1">
    <property type="nucleotide sequence ID" value="NZ_CP144375.1"/>
</dbReference>
<dbReference type="InterPro" id="IPR036291">
    <property type="entry name" value="NAD(P)-bd_dom_sf"/>
</dbReference>
<dbReference type="Pfam" id="PF13460">
    <property type="entry name" value="NAD_binding_10"/>
    <property type="match status" value="1"/>
</dbReference>
<dbReference type="AlphaFoldDB" id="A0A3E0HFF1"/>
<proteinExistence type="predicted"/>
<evidence type="ECO:0000259" key="2">
    <source>
        <dbReference type="Pfam" id="PF13460"/>
    </source>
</evidence>
<keyword evidence="4" id="KW-1185">Reference proteome</keyword>
<evidence type="ECO:0000313" key="4">
    <source>
        <dbReference type="Proteomes" id="UP000256269"/>
    </source>
</evidence>
<sequence length="250" mass="26378">MKIVVIGGTGLIGSNAVKKLNEHGHEAVPAAPSTGVNTLTGEGLKEALQGADVLVDVSNSPSFADDDVMNFFTTSTTNLIAAAKDAGVGHYVALSIVGTDREAEVGYYRAKVAQEQLIRNSELPHTIVRATQFFEFAGSIADTCTVDGEVRLPHVSAQPMAADDVSTAVARTAAGEPFNGIFEVAGPEPMPVDVWIRTVLEWRQDPRKVVADADALFFGGRPGQTALLPGPDARLAQTRLAAWLAADRKA</sequence>
<dbReference type="EMBL" id="QUNO01000008">
    <property type="protein sequence ID" value="REH44532.1"/>
    <property type="molecule type" value="Genomic_DNA"/>
</dbReference>
<evidence type="ECO:0000256" key="1">
    <source>
        <dbReference type="ARBA" id="ARBA00022857"/>
    </source>
</evidence>
<dbReference type="SUPFAM" id="SSF51735">
    <property type="entry name" value="NAD(P)-binding Rossmann-fold domains"/>
    <property type="match status" value="1"/>
</dbReference>
<dbReference type="OrthoDB" id="9771302at2"/>
<dbReference type="InterPro" id="IPR051164">
    <property type="entry name" value="NmrA-like_oxidored"/>
</dbReference>
<comment type="caution">
    <text evidence="3">The sequence shown here is derived from an EMBL/GenBank/DDBJ whole genome shotgun (WGS) entry which is preliminary data.</text>
</comment>
<feature type="domain" description="NAD(P)-binding" evidence="2">
    <location>
        <begin position="7"/>
        <end position="135"/>
    </location>
</feature>
<reference evidence="3 4" key="1">
    <citation type="submission" date="2018-08" db="EMBL/GenBank/DDBJ databases">
        <title>Genomic Encyclopedia of Archaeal and Bacterial Type Strains, Phase II (KMG-II): from individual species to whole genera.</title>
        <authorList>
            <person name="Goeker M."/>
        </authorList>
    </citation>
    <scope>NUCLEOTIDE SEQUENCE [LARGE SCALE GENOMIC DNA]</scope>
    <source>
        <strain evidence="3 4">DSM 45791</strain>
    </source>
</reference>
<name>A0A3E0HFF1_9PSEU</name>
<dbReference type="Proteomes" id="UP000256269">
    <property type="component" value="Unassembled WGS sequence"/>
</dbReference>
<gene>
    <name evidence="3" type="ORF">BCF44_10812</name>
</gene>